<keyword evidence="6" id="KW-0808">Transferase</keyword>
<dbReference type="PROSITE" id="PS51094">
    <property type="entry name" value="PTS_EIIA_TYPE_2"/>
    <property type="match status" value="1"/>
</dbReference>
<evidence type="ECO:0000256" key="9">
    <source>
        <dbReference type="ARBA" id="ARBA00029908"/>
    </source>
</evidence>
<evidence type="ECO:0000313" key="15">
    <source>
        <dbReference type="Proteomes" id="UP000260680"/>
    </source>
</evidence>
<sequence>MFGYGKKNKEKNTELLEPSNIRLNCRPGDKETVIREVGRMLCESGCVDESYIEAMLRRELTFPTNIGNGIALPHGVEEAKKNIRRSGIAVMVFPDGTDWGGEMVKLVIGIAGAGEEHLEILSVIAQCLADPDDVTRITRCSAQEIYTMFTGKGCS</sequence>
<evidence type="ECO:0000256" key="10">
    <source>
        <dbReference type="ARBA" id="ARBA00030956"/>
    </source>
</evidence>
<evidence type="ECO:0000256" key="6">
    <source>
        <dbReference type="ARBA" id="ARBA00022679"/>
    </source>
</evidence>
<dbReference type="RefSeq" id="WP_117417483.1">
    <property type="nucleotide sequence ID" value="NZ_BRPJ01000100.1"/>
</dbReference>
<dbReference type="GO" id="GO:0090563">
    <property type="term" value="F:protein-phosphocysteine-sugar phosphotransferase activity"/>
    <property type="evidence" value="ECO:0007669"/>
    <property type="project" value="TreeGrafter"/>
</dbReference>
<comment type="function">
    <text evidence="1">The phosphoenolpyruvate-dependent sugar phosphotransferase system (sugar PTS), a major carbohydrate active transport system, catalyzes the phosphorylation of incoming sugar substrates concomitantly with their translocation across the cell membrane. The enzyme II CmtAB PTS system is involved in D-mannitol transport.</text>
</comment>
<dbReference type="GO" id="GO:0009401">
    <property type="term" value="P:phosphoenolpyruvate-dependent sugar phosphotransferase system"/>
    <property type="evidence" value="ECO:0007669"/>
    <property type="project" value="UniProtKB-KW"/>
</dbReference>
<dbReference type="Gene3D" id="3.40.930.10">
    <property type="entry name" value="Mannitol-specific EII, Chain A"/>
    <property type="match status" value="1"/>
</dbReference>
<evidence type="ECO:0000313" key="16">
    <source>
        <dbReference type="Proteomes" id="UP001419084"/>
    </source>
</evidence>
<keyword evidence="16" id="KW-1185">Reference proteome</keyword>
<dbReference type="GO" id="GO:0005886">
    <property type="term" value="C:plasma membrane"/>
    <property type="evidence" value="ECO:0007669"/>
    <property type="project" value="TreeGrafter"/>
</dbReference>
<evidence type="ECO:0000256" key="11">
    <source>
        <dbReference type="ARBA" id="ARBA00030962"/>
    </source>
</evidence>
<accession>A0A3E2NBU3</accession>
<evidence type="ECO:0000259" key="12">
    <source>
        <dbReference type="PROSITE" id="PS51094"/>
    </source>
</evidence>
<keyword evidence="5 14" id="KW-0762">Sugar transport</keyword>
<comment type="caution">
    <text evidence="14">The sequence shown here is derived from an EMBL/GenBank/DDBJ whole genome shotgun (WGS) entry which is preliminary data.</text>
</comment>
<evidence type="ECO:0000256" key="1">
    <source>
        <dbReference type="ARBA" id="ARBA00002434"/>
    </source>
</evidence>
<evidence type="ECO:0000256" key="8">
    <source>
        <dbReference type="ARBA" id="ARBA00022777"/>
    </source>
</evidence>
<dbReference type="Proteomes" id="UP001419084">
    <property type="component" value="Unassembled WGS sequence"/>
</dbReference>
<dbReference type="EMBL" id="BRPJ01000100">
    <property type="protein sequence ID" value="GLB32762.1"/>
    <property type="molecule type" value="Genomic_DNA"/>
</dbReference>
<dbReference type="PANTHER" id="PTHR30181:SF2">
    <property type="entry name" value="PTS SYSTEM MANNITOL-SPECIFIC EIICBA COMPONENT"/>
    <property type="match status" value="1"/>
</dbReference>
<dbReference type="CDD" id="cd00211">
    <property type="entry name" value="PTS_IIA_fru"/>
    <property type="match status" value="1"/>
</dbReference>
<evidence type="ECO:0000256" key="7">
    <source>
        <dbReference type="ARBA" id="ARBA00022683"/>
    </source>
</evidence>
<dbReference type="OrthoDB" id="1640042at2"/>
<keyword evidence="4" id="KW-0597">Phosphoprotein</keyword>
<name>A0A3E2NBU3_9FIRM</name>
<dbReference type="InterPro" id="IPR016152">
    <property type="entry name" value="PTrfase/Anion_transptr"/>
</dbReference>
<evidence type="ECO:0000313" key="13">
    <source>
        <dbReference type="EMBL" id="GLB32762.1"/>
    </source>
</evidence>
<dbReference type="Pfam" id="PF00359">
    <property type="entry name" value="PTS_EIIA_2"/>
    <property type="match status" value="1"/>
</dbReference>
<organism evidence="14 15">
    <name type="scientific">Lacrimispora amygdalina</name>
    <dbReference type="NCBI Taxonomy" id="253257"/>
    <lineage>
        <taxon>Bacteria</taxon>
        <taxon>Bacillati</taxon>
        <taxon>Bacillota</taxon>
        <taxon>Clostridia</taxon>
        <taxon>Lachnospirales</taxon>
        <taxon>Lachnospiraceae</taxon>
        <taxon>Lacrimispora</taxon>
    </lineage>
</organism>
<reference evidence="13 16" key="2">
    <citation type="journal article" date="2024" name="Int. J. Syst. Evol. Microbiol.">
        <title>Lacrimispora brassicae sp. nov. isolated from fermented cabbage, and proposal of Clostridium indicum Gundawar et al. 2019 and Clostridium methoxybenzovorans Mechichi et al. 1999 as heterotypic synonyms of Lacrimispora amygdalina (Parshina et al. 2003) Haas and Blanchard 2020 and Lacrimispora indolis (McClung and McCoy 1957) Haas and Blanchard 2020, respectively.</title>
        <authorList>
            <person name="Kobayashi H."/>
            <person name="Tanizawa Y."/>
            <person name="Sakamoto M."/>
            <person name="Ohkuma M."/>
            <person name="Tohno M."/>
        </authorList>
    </citation>
    <scope>NUCLEOTIDE SEQUENCE [LARGE SCALE GENOMIC DNA]</scope>
    <source>
        <strain evidence="13 16">DSM 12857</strain>
    </source>
</reference>
<protein>
    <recommendedName>
        <fullName evidence="2">Mannitol-specific phosphotransferase enzyme IIA component</fullName>
    </recommendedName>
    <alternativeName>
        <fullName evidence="10">EIIA</fullName>
    </alternativeName>
    <alternativeName>
        <fullName evidence="11">EIII</fullName>
    </alternativeName>
    <alternativeName>
        <fullName evidence="9">PTS system mannitol-specific EIIA component</fullName>
    </alternativeName>
</protein>
<reference evidence="14 15" key="1">
    <citation type="submission" date="2018-07" db="EMBL/GenBank/DDBJ databases">
        <title>New species, Clostridium PI-S10-A1B.</title>
        <authorList>
            <person name="Krishna G."/>
            <person name="Summeta K."/>
            <person name="Shikha S."/>
            <person name="Prabhu P.B."/>
            <person name="Suresh K."/>
        </authorList>
    </citation>
    <scope>NUCLEOTIDE SEQUENCE [LARGE SCALE GENOMIC DNA]</scope>
    <source>
        <strain evidence="14 15">PI-S10-A1B</strain>
    </source>
</reference>
<gene>
    <name evidence="13" type="primary">mtlF</name>
    <name evidence="14" type="ORF">DS742_13345</name>
    <name evidence="13" type="ORF">LAD12857_46850</name>
</gene>
<evidence type="ECO:0000256" key="3">
    <source>
        <dbReference type="ARBA" id="ARBA00022448"/>
    </source>
</evidence>
<dbReference type="AlphaFoldDB" id="A0A3E2NBU3"/>
<dbReference type="Proteomes" id="UP000260680">
    <property type="component" value="Unassembled WGS sequence"/>
</dbReference>
<evidence type="ECO:0000256" key="5">
    <source>
        <dbReference type="ARBA" id="ARBA00022597"/>
    </source>
</evidence>
<feature type="domain" description="PTS EIIA type-2" evidence="12">
    <location>
        <begin position="14"/>
        <end position="152"/>
    </location>
</feature>
<evidence type="ECO:0000256" key="4">
    <source>
        <dbReference type="ARBA" id="ARBA00022553"/>
    </source>
</evidence>
<dbReference type="GO" id="GO:0016301">
    <property type="term" value="F:kinase activity"/>
    <property type="evidence" value="ECO:0007669"/>
    <property type="project" value="UniProtKB-KW"/>
</dbReference>
<dbReference type="EMBL" id="QOHO01000038">
    <property type="protein sequence ID" value="RFZ78443.1"/>
    <property type="molecule type" value="Genomic_DNA"/>
</dbReference>
<keyword evidence="8" id="KW-0418">Kinase</keyword>
<dbReference type="InterPro" id="IPR050893">
    <property type="entry name" value="Sugar_PTS"/>
</dbReference>
<dbReference type="SUPFAM" id="SSF55804">
    <property type="entry name" value="Phoshotransferase/anion transport protein"/>
    <property type="match status" value="1"/>
</dbReference>
<proteinExistence type="predicted"/>
<evidence type="ECO:0000256" key="2">
    <source>
        <dbReference type="ARBA" id="ARBA00014783"/>
    </source>
</evidence>
<keyword evidence="3" id="KW-0813">Transport</keyword>
<dbReference type="InterPro" id="IPR002178">
    <property type="entry name" value="PTS_EIIA_type-2_dom"/>
</dbReference>
<dbReference type="PROSITE" id="PS00372">
    <property type="entry name" value="PTS_EIIA_TYPE_2_HIS"/>
    <property type="match status" value="1"/>
</dbReference>
<dbReference type="PANTHER" id="PTHR30181">
    <property type="entry name" value="MANNITOL PERMEASE IIC COMPONENT"/>
    <property type="match status" value="1"/>
</dbReference>
<evidence type="ECO:0000313" key="14">
    <source>
        <dbReference type="EMBL" id="RFZ78443.1"/>
    </source>
</evidence>
<keyword evidence="7" id="KW-0598">Phosphotransferase system</keyword>